<dbReference type="PANTHER" id="PTHR15910">
    <property type="entry name" value="ARCHAEMETZINCIN"/>
    <property type="match status" value="1"/>
</dbReference>
<evidence type="ECO:0000313" key="7">
    <source>
        <dbReference type="EMBL" id="KAJ8298688.1"/>
    </source>
</evidence>
<evidence type="ECO:0000256" key="1">
    <source>
        <dbReference type="ARBA" id="ARBA00001947"/>
    </source>
</evidence>
<evidence type="ECO:0000256" key="2">
    <source>
        <dbReference type="ARBA" id="ARBA00022670"/>
    </source>
</evidence>
<evidence type="ECO:0000313" key="8">
    <source>
        <dbReference type="Proteomes" id="UP001217089"/>
    </source>
</evidence>
<dbReference type="PANTHER" id="PTHR15910:SF1">
    <property type="entry name" value="ARCHAEMETZINCIN-2"/>
    <property type="match status" value="1"/>
</dbReference>
<dbReference type="Gene3D" id="3.40.390.10">
    <property type="entry name" value="Collagenase (Catalytic Domain)"/>
    <property type="match status" value="1"/>
</dbReference>
<sequence>MGISNSTSSQRKMSDFLIGNIKKKSDVEKKFFSLSYKFLDKRLAISNKETVSLQNEFSCCAEPNPAQQKNELDLTTNQNFVLNDSTANENGLFIPLKSTKKLYGTQTYIQWKASFDVESCFLKKNKTIYLVSINEYPSFIDDFTISFKSKNISFKELLTVFLEAFFCGKNVQWLPAVNILESKWNITSRYHKTTNKFQYLVTDFFVPLKKMKPKNGYCIMGMSWSDLYPCEDLNFVLGEASNRHKSGVFSFGRYEPKSFSESNHPEVTDIDTHVLWKLFKPLFLCPVCVRKLQHVCKFDIIQRYERLQTVIDSIQKAMPSQKWKESSDWLQRCLNFLVECKKSLPRIT</sequence>
<protein>
    <submittedName>
        <fullName evidence="7">Uncharacterized protein</fullName>
    </submittedName>
</protein>
<comment type="cofactor">
    <cofactor evidence="1">
        <name>Zn(2+)</name>
        <dbReference type="ChEBI" id="CHEBI:29105"/>
    </cofactor>
</comment>
<evidence type="ECO:0000256" key="5">
    <source>
        <dbReference type="ARBA" id="ARBA00022833"/>
    </source>
</evidence>
<evidence type="ECO:0000256" key="4">
    <source>
        <dbReference type="ARBA" id="ARBA00022801"/>
    </source>
</evidence>
<keyword evidence="4" id="KW-0378">Hydrolase</keyword>
<keyword evidence="8" id="KW-1185">Reference proteome</keyword>
<dbReference type="Proteomes" id="UP001217089">
    <property type="component" value="Unassembled WGS sequence"/>
</dbReference>
<dbReference type="InterPro" id="IPR012962">
    <property type="entry name" value="Pept_M54_archaemetzincn"/>
</dbReference>
<comment type="caution">
    <text evidence="7">The sequence shown here is derived from an EMBL/GenBank/DDBJ whole genome shotgun (WGS) entry which is preliminary data.</text>
</comment>
<reference evidence="7 8" key="1">
    <citation type="submission" date="2022-12" db="EMBL/GenBank/DDBJ databases">
        <title>Chromosome-level genome of Tegillarca granosa.</title>
        <authorList>
            <person name="Kim J."/>
        </authorList>
    </citation>
    <scope>NUCLEOTIDE SEQUENCE [LARGE SCALE GENOMIC DNA]</scope>
    <source>
        <strain evidence="7">Teg-2019</strain>
        <tissue evidence="7">Adductor muscle</tissue>
    </source>
</reference>
<keyword evidence="6" id="KW-0482">Metalloprotease</keyword>
<dbReference type="EMBL" id="JARBDR010000921">
    <property type="protein sequence ID" value="KAJ8298688.1"/>
    <property type="molecule type" value="Genomic_DNA"/>
</dbReference>
<accession>A0ABQ9DZM6</accession>
<dbReference type="InterPro" id="IPR024079">
    <property type="entry name" value="MetalloPept_cat_dom_sf"/>
</dbReference>
<evidence type="ECO:0000256" key="3">
    <source>
        <dbReference type="ARBA" id="ARBA00022723"/>
    </source>
</evidence>
<evidence type="ECO:0000256" key="6">
    <source>
        <dbReference type="ARBA" id="ARBA00023049"/>
    </source>
</evidence>
<proteinExistence type="predicted"/>
<keyword evidence="5" id="KW-0862">Zinc</keyword>
<name>A0ABQ9DZM6_TEGGR</name>
<organism evidence="7 8">
    <name type="scientific">Tegillarca granosa</name>
    <name type="common">Malaysian cockle</name>
    <name type="synonym">Anadara granosa</name>
    <dbReference type="NCBI Taxonomy" id="220873"/>
    <lineage>
        <taxon>Eukaryota</taxon>
        <taxon>Metazoa</taxon>
        <taxon>Spiralia</taxon>
        <taxon>Lophotrochozoa</taxon>
        <taxon>Mollusca</taxon>
        <taxon>Bivalvia</taxon>
        <taxon>Autobranchia</taxon>
        <taxon>Pteriomorphia</taxon>
        <taxon>Arcoida</taxon>
        <taxon>Arcoidea</taxon>
        <taxon>Arcidae</taxon>
        <taxon>Tegillarca</taxon>
    </lineage>
</organism>
<keyword evidence="3" id="KW-0479">Metal-binding</keyword>
<gene>
    <name evidence="7" type="ORF">KUTeg_022748</name>
</gene>
<keyword evidence="2" id="KW-0645">Protease</keyword>